<evidence type="ECO:0000256" key="4">
    <source>
        <dbReference type="ARBA" id="ARBA00022729"/>
    </source>
</evidence>
<dbReference type="Proteomes" id="UP001209083">
    <property type="component" value="Chromosome"/>
</dbReference>
<comment type="similarity">
    <text evidence="2">Belongs to the glycosyl hydrolase 3 family.</text>
</comment>
<dbReference type="EMBL" id="CP090958">
    <property type="protein sequence ID" value="WGW11886.1"/>
    <property type="molecule type" value="Genomic_DNA"/>
</dbReference>
<dbReference type="InterPro" id="IPR036962">
    <property type="entry name" value="Glyco_hydro_3_N_sf"/>
</dbReference>
<dbReference type="PANTHER" id="PTHR30620:SF16">
    <property type="entry name" value="LYSOSOMAL BETA GLUCOSIDASE"/>
    <property type="match status" value="1"/>
</dbReference>
<dbReference type="Pfam" id="PF00933">
    <property type="entry name" value="Glyco_hydro_3"/>
    <property type="match status" value="1"/>
</dbReference>
<evidence type="ECO:0000256" key="5">
    <source>
        <dbReference type="ARBA" id="ARBA00022801"/>
    </source>
</evidence>
<feature type="domain" description="Glycoside hydrolase family 3 N-terminal" evidence="7">
    <location>
        <begin position="99"/>
        <end position="392"/>
    </location>
</feature>
<evidence type="ECO:0000313" key="10">
    <source>
        <dbReference type="Proteomes" id="UP001209083"/>
    </source>
</evidence>
<protein>
    <recommendedName>
        <fullName evidence="3">beta-glucosidase</fullName>
        <ecNumber evidence="3">3.2.1.21</ecNumber>
    </recommendedName>
</protein>
<evidence type="ECO:0000256" key="6">
    <source>
        <dbReference type="ARBA" id="ARBA00023295"/>
    </source>
</evidence>
<dbReference type="InterPro" id="IPR017853">
    <property type="entry name" value="GH"/>
</dbReference>
<dbReference type="RefSeq" id="WP_349638681.1">
    <property type="nucleotide sequence ID" value="NZ_CP090958.1"/>
</dbReference>
<evidence type="ECO:0000259" key="8">
    <source>
        <dbReference type="Pfam" id="PF01915"/>
    </source>
</evidence>
<dbReference type="PANTHER" id="PTHR30620">
    <property type="entry name" value="PERIPLASMIC BETA-GLUCOSIDASE-RELATED"/>
    <property type="match status" value="1"/>
</dbReference>
<dbReference type="SUPFAM" id="SSF51445">
    <property type="entry name" value="(Trans)glycosidases"/>
    <property type="match status" value="1"/>
</dbReference>
<evidence type="ECO:0000256" key="2">
    <source>
        <dbReference type="ARBA" id="ARBA00005336"/>
    </source>
</evidence>
<dbReference type="InterPro" id="IPR001764">
    <property type="entry name" value="Glyco_hydro_3_N"/>
</dbReference>
<keyword evidence="10" id="KW-1185">Reference proteome</keyword>
<evidence type="ECO:0000259" key="7">
    <source>
        <dbReference type="Pfam" id="PF00933"/>
    </source>
</evidence>
<evidence type="ECO:0000313" key="9">
    <source>
        <dbReference type="EMBL" id="WGW11886.1"/>
    </source>
</evidence>
<dbReference type="Gene3D" id="3.40.50.1700">
    <property type="entry name" value="Glycoside hydrolase family 3 C-terminal domain"/>
    <property type="match status" value="1"/>
</dbReference>
<dbReference type="PRINTS" id="PR00133">
    <property type="entry name" value="GLHYDRLASE3"/>
</dbReference>
<comment type="catalytic activity">
    <reaction evidence="1">
        <text>Hydrolysis of terminal, non-reducing beta-D-glucosyl residues with release of beta-D-glucose.</text>
        <dbReference type="EC" id="3.2.1.21"/>
    </reaction>
</comment>
<reference evidence="9 10" key="1">
    <citation type="submission" date="2023-05" db="EMBL/GenBank/DDBJ databases">
        <title>Lithophilousrod everest ZFBP1038 complete genpme.</title>
        <authorList>
            <person name="Tian M."/>
        </authorList>
    </citation>
    <scope>NUCLEOTIDE SEQUENCE [LARGE SCALE GENOMIC DNA]</scope>
    <source>
        <strain evidence="9 10">ZFBP1038</strain>
    </source>
</reference>
<keyword evidence="4" id="KW-0732">Signal</keyword>
<dbReference type="InterPro" id="IPR036881">
    <property type="entry name" value="Glyco_hydro_3_C_sf"/>
</dbReference>
<dbReference type="GO" id="GO:0016787">
    <property type="term" value="F:hydrolase activity"/>
    <property type="evidence" value="ECO:0007669"/>
    <property type="project" value="UniProtKB-KW"/>
</dbReference>
<evidence type="ECO:0000256" key="1">
    <source>
        <dbReference type="ARBA" id="ARBA00000448"/>
    </source>
</evidence>
<feature type="domain" description="Glycoside hydrolase family 3 C-terminal" evidence="8">
    <location>
        <begin position="463"/>
        <end position="598"/>
    </location>
</feature>
<dbReference type="EC" id="3.2.1.21" evidence="3"/>
<accession>A0ABY8QSS4</accession>
<sequence>MTDTTRADAAPQLAASDIDTAFRDPALPLDERVGNLLGQMTLEEKAGLFFHSMITIGAGGELAEEDSAFGLPSTDDYVAGKFMSHFNVLGSAPDALMMARWQNRLQERAASTRLGIPVTLSTDPRHSFSDNPGAAMAAGPFSQWPEMLGLAAIGDEAVVEEFARVARLEYTAVGLRVALHPQIDLATEPRWSRQIATFGEDADLTSHLVAAYIRGFQGEALGEQSVATMTKHFPGGGPQKDGEDPHFAYGREQVYPGGRFEHHLKPFEAAFEAGTSQIMPYYGMPVGTEYEEVGFGFNKSVITGLLRERFGFDGIVCTDWGLLTDASIMGAEFPARAWGIEHLSPRERMLTALNAGVDQFGGESCPELLIDLVHSGEISEERLDVSARRLLREKFRLALFDAPFVDEKRAQAIVGSAEFRAAGEKAQRAAITVLTNDRILPLKRGLRLYVEGIDPAIAGEYGDVVNSPDQADAAVLRLQAPYETRDTMFENFFHAGSLEFSDEVLEHVVSVAAFVPTVVDVFLDRPAILAPIVDAAGAVVANFGANPRALLDVLVGDAGPQGRLPFDVPRSMAAVHDSRPDVPFDTEDPLFRFGHGLSL</sequence>
<proteinExistence type="inferred from homology"/>
<dbReference type="Pfam" id="PF01915">
    <property type="entry name" value="Glyco_hydro_3_C"/>
    <property type="match status" value="1"/>
</dbReference>
<evidence type="ECO:0000256" key="3">
    <source>
        <dbReference type="ARBA" id="ARBA00012744"/>
    </source>
</evidence>
<gene>
    <name evidence="9" type="ORF">LWF01_17635</name>
</gene>
<organism evidence="9 10">
    <name type="scientific">Saxibacter everestensis</name>
    <dbReference type="NCBI Taxonomy" id="2909229"/>
    <lineage>
        <taxon>Bacteria</taxon>
        <taxon>Bacillati</taxon>
        <taxon>Actinomycetota</taxon>
        <taxon>Actinomycetes</taxon>
        <taxon>Micrococcales</taxon>
        <taxon>Brevibacteriaceae</taxon>
        <taxon>Saxibacter</taxon>
    </lineage>
</organism>
<keyword evidence="5 9" id="KW-0378">Hydrolase</keyword>
<dbReference type="InterPro" id="IPR051915">
    <property type="entry name" value="Cellulose_Degrad_GH3"/>
</dbReference>
<keyword evidence="6" id="KW-0326">Glycosidase</keyword>
<dbReference type="SUPFAM" id="SSF52279">
    <property type="entry name" value="Beta-D-glucan exohydrolase, C-terminal domain"/>
    <property type="match status" value="1"/>
</dbReference>
<name>A0ABY8QSS4_9MICO</name>
<dbReference type="Gene3D" id="3.20.20.300">
    <property type="entry name" value="Glycoside hydrolase, family 3, N-terminal domain"/>
    <property type="match status" value="1"/>
</dbReference>
<dbReference type="InterPro" id="IPR002772">
    <property type="entry name" value="Glyco_hydro_3_C"/>
</dbReference>